<dbReference type="Proteomes" id="UP000184418">
    <property type="component" value="Unassembled WGS sequence"/>
</dbReference>
<keyword evidence="3" id="KW-1185">Reference proteome</keyword>
<dbReference type="Pfam" id="PF01841">
    <property type="entry name" value="Transglut_core"/>
    <property type="match status" value="1"/>
</dbReference>
<feature type="domain" description="Transglutaminase-like" evidence="1">
    <location>
        <begin position="66"/>
        <end position="172"/>
    </location>
</feature>
<evidence type="ECO:0000313" key="2">
    <source>
        <dbReference type="EMBL" id="SHI95056.1"/>
    </source>
</evidence>
<accession>A0A1M6FBP0</accession>
<dbReference type="EMBL" id="FQYN01000003">
    <property type="protein sequence ID" value="SHI95056.1"/>
    <property type="molecule type" value="Genomic_DNA"/>
</dbReference>
<dbReference type="InterPro" id="IPR002931">
    <property type="entry name" value="Transglutaminase-like"/>
</dbReference>
<evidence type="ECO:0000313" key="3">
    <source>
        <dbReference type="Proteomes" id="UP000184418"/>
    </source>
</evidence>
<dbReference type="Gene3D" id="3.10.620.30">
    <property type="match status" value="1"/>
</dbReference>
<dbReference type="InterPro" id="IPR038765">
    <property type="entry name" value="Papain-like_cys_pep_sf"/>
</dbReference>
<dbReference type="AlphaFoldDB" id="A0A1M6FBP0"/>
<dbReference type="SUPFAM" id="SSF54001">
    <property type="entry name" value="Cysteine proteinases"/>
    <property type="match status" value="1"/>
</dbReference>
<evidence type="ECO:0000259" key="1">
    <source>
        <dbReference type="Pfam" id="PF01841"/>
    </source>
</evidence>
<organism evidence="2 3">
    <name type="scientific">Hymenobacter daecheongensis DSM 21074</name>
    <dbReference type="NCBI Taxonomy" id="1121955"/>
    <lineage>
        <taxon>Bacteria</taxon>
        <taxon>Pseudomonadati</taxon>
        <taxon>Bacteroidota</taxon>
        <taxon>Cytophagia</taxon>
        <taxon>Cytophagales</taxon>
        <taxon>Hymenobacteraceae</taxon>
        <taxon>Hymenobacter</taxon>
    </lineage>
</organism>
<dbReference type="OrthoDB" id="5166556at2"/>
<gene>
    <name evidence="2" type="ORF">SAMN02745146_2006</name>
</gene>
<sequence length="285" mass="31947">MEFQTFTKSLAITLLFLLGYQQATIAQSRLRPLAFDKDSDPTPYTFQRSSPDEPYLMNLYTSYALEDIVAGKDTDLAKVRAVCSWVHNRWTHDGRNEAKKADPISILQEAAMGQQFQCVEYSIVIVGALTALGIPARPLNLKTADVEIRRDGAGHAVAEAWLRDQQKWVMVDGQWDVVPMLNDTPLNAVELQAALASKAPGLRIETNSETKSKPYFSWLADYLYYFDTVLDTRFGVKTAPSGLMLVPMGAKKPTVFQHDTPISRMRYTHSVSTFYQPVPSMTALN</sequence>
<protein>
    <submittedName>
        <fullName evidence="2">Transglutaminase-like superfamily protein</fullName>
    </submittedName>
</protein>
<reference evidence="2 3" key="1">
    <citation type="submission" date="2016-11" db="EMBL/GenBank/DDBJ databases">
        <authorList>
            <person name="Jaros S."/>
            <person name="Januszkiewicz K."/>
            <person name="Wedrychowicz H."/>
        </authorList>
    </citation>
    <scope>NUCLEOTIDE SEQUENCE [LARGE SCALE GENOMIC DNA]</scope>
    <source>
        <strain evidence="2 3">DSM 21074</strain>
    </source>
</reference>
<dbReference type="RefSeq" id="WP_073108421.1">
    <property type="nucleotide sequence ID" value="NZ_FQYN01000003.1"/>
</dbReference>
<proteinExistence type="predicted"/>
<name>A0A1M6FBP0_9BACT</name>